<organism evidence="4 5">
    <name type="scientific">Streptomyces lydicus</name>
    <dbReference type="NCBI Taxonomy" id="47763"/>
    <lineage>
        <taxon>Bacteria</taxon>
        <taxon>Bacillati</taxon>
        <taxon>Actinomycetota</taxon>
        <taxon>Actinomycetes</taxon>
        <taxon>Kitasatosporales</taxon>
        <taxon>Streptomycetaceae</taxon>
        <taxon>Streptomyces</taxon>
    </lineage>
</organism>
<protein>
    <recommendedName>
        <fullName evidence="3">EamA domain-containing protein</fullName>
    </recommendedName>
</protein>
<keyword evidence="5" id="KW-1185">Reference proteome</keyword>
<feature type="domain" description="EamA" evidence="3">
    <location>
        <begin position="3"/>
        <end position="134"/>
    </location>
</feature>
<feature type="transmembrane region" description="Helical" evidence="2">
    <location>
        <begin position="176"/>
        <end position="195"/>
    </location>
</feature>
<feature type="transmembrane region" description="Helical" evidence="2">
    <location>
        <begin position="91"/>
        <end position="110"/>
    </location>
</feature>
<keyword evidence="2" id="KW-0472">Membrane</keyword>
<name>A0A1D7VW68_9ACTN</name>
<dbReference type="InterPro" id="IPR052756">
    <property type="entry name" value="Alkyne_AA_exporter"/>
</dbReference>
<evidence type="ECO:0000259" key="3">
    <source>
        <dbReference type="Pfam" id="PF00892"/>
    </source>
</evidence>
<feature type="transmembrane region" description="Helical" evidence="2">
    <location>
        <begin position="28"/>
        <end position="49"/>
    </location>
</feature>
<feature type="transmembrane region" description="Helical" evidence="2">
    <location>
        <begin position="239"/>
        <end position="256"/>
    </location>
</feature>
<feature type="transmembrane region" description="Helical" evidence="2">
    <location>
        <begin position="207"/>
        <end position="227"/>
    </location>
</feature>
<keyword evidence="2" id="KW-0812">Transmembrane</keyword>
<gene>
    <name evidence="4" type="ORF">SL103_04995</name>
</gene>
<dbReference type="InterPro" id="IPR037185">
    <property type="entry name" value="EmrE-like"/>
</dbReference>
<feature type="transmembrane region" description="Helical" evidence="2">
    <location>
        <begin position="142"/>
        <end position="164"/>
    </location>
</feature>
<dbReference type="GO" id="GO:0016020">
    <property type="term" value="C:membrane"/>
    <property type="evidence" value="ECO:0007669"/>
    <property type="project" value="InterPro"/>
</dbReference>
<dbReference type="AlphaFoldDB" id="A0A1D7VW68"/>
<dbReference type="PANTHER" id="PTHR12715:SF4">
    <property type="entry name" value="EAMA DOMAIN-CONTAINING PROTEIN"/>
    <property type="match status" value="1"/>
</dbReference>
<dbReference type="Proteomes" id="UP000094094">
    <property type="component" value="Chromosome"/>
</dbReference>
<evidence type="ECO:0000256" key="2">
    <source>
        <dbReference type="SAM" id="Phobius"/>
    </source>
</evidence>
<keyword evidence="2" id="KW-1133">Transmembrane helix</keyword>
<dbReference type="SUPFAM" id="SSF103481">
    <property type="entry name" value="Multidrug resistance efflux transporter EmrE"/>
    <property type="match status" value="2"/>
</dbReference>
<dbReference type="PANTHER" id="PTHR12715">
    <property type="entry name" value="TRANSPORTER, DRUG/METABOLITE EXPORTER FAMILY"/>
    <property type="match status" value="1"/>
</dbReference>
<reference evidence="4 5" key="1">
    <citation type="submission" date="2016-09" db="EMBL/GenBank/DDBJ databases">
        <title>Complete genome sequencing of Streptomyces lydicus 103 and metabolic pathways analysis of antibiotic biosynthesis.</title>
        <authorList>
            <person name="Jia N."/>
            <person name="Ding M.-Z."/>
            <person name="Gao F."/>
            <person name="Yuan Y.-J."/>
        </authorList>
    </citation>
    <scope>NUCLEOTIDE SEQUENCE [LARGE SCALE GENOMIC DNA]</scope>
    <source>
        <strain evidence="4 5">103</strain>
    </source>
</reference>
<feature type="transmembrane region" description="Helical" evidence="2">
    <location>
        <begin position="61"/>
        <end position="79"/>
    </location>
</feature>
<dbReference type="KEGG" id="slc:SL103_04995"/>
<dbReference type="InterPro" id="IPR000620">
    <property type="entry name" value="EamA_dom"/>
</dbReference>
<feature type="domain" description="EamA" evidence="3">
    <location>
        <begin position="145"/>
        <end position="279"/>
    </location>
</feature>
<dbReference type="EMBL" id="CP017157">
    <property type="protein sequence ID" value="AOP50990.1"/>
    <property type="molecule type" value="Genomic_DNA"/>
</dbReference>
<proteinExistence type="inferred from homology"/>
<sequence length="295" mass="31381">MAGALTLWASAFVGIRSALHDFTPGPMALLRFTVASLGLLALWLVSTRLRRERLRLPARRDIPLLLLCALLLIVIYNLGVNFGEQTVSPGTASFLVGQVPVFSIMLAAAILRERVAVVGWIGVGVGIVGTVVMLFADQAGLSVNIGTIYVLAAAIAESLYFVLSKPLLTRYSSMELNLYVTIPGTLMMLPFAGDLTHQLASATTPNLLILVYLGIFPAAVAYLLWNYALARLDVSASTSALYALPLITILISLAFLHELPSLLGLVGGVISLIGAALVNNRRARAARADGVCDIP</sequence>
<evidence type="ECO:0000313" key="5">
    <source>
        <dbReference type="Proteomes" id="UP000094094"/>
    </source>
</evidence>
<evidence type="ECO:0000256" key="1">
    <source>
        <dbReference type="ARBA" id="ARBA00007362"/>
    </source>
</evidence>
<comment type="similarity">
    <text evidence="1">Belongs to the EamA transporter family.</text>
</comment>
<dbReference type="Pfam" id="PF00892">
    <property type="entry name" value="EamA"/>
    <property type="match status" value="2"/>
</dbReference>
<accession>A0A1D7VW68</accession>
<feature type="transmembrane region" description="Helical" evidence="2">
    <location>
        <begin position="262"/>
        <end position="278"/>
    </location>
</feature>
<feature type="transmembrane region" description="Helical" evidence="2">
    <location>
        <begin position="117"/>
        <end position="136"/>
    </location>
</feature>
<evidence type="ECO:0000313" key="4">
    <source>
        <dbReference type="EMBL" id="AOP50990.1"/>
    </source>
</evidence>